<keyword evidence="1" id="KW-0812">Transmembrane</keyword>
<evidence type="ECO:0000256" key="1">
    <source>
        <dbReference type="SAM" id="Phobius"/>
    </source>
</evidence>
<dbReference type="EMBL" id="LNQE01000931">
    <property type="protein sequence ID" value="KUG22931.1"/>
    <property type="molecule type" value="Genomic_DNA"/>
</dbReference>
<gene>
    <name evidence="2" type="ORF">ASZ90_007274</name>
</gene>
<organism evidence="2">
    <name type="scientific">hydrocarbon metagenome</name>
    <dbReference type="NCBI Taxonomy" id="938273"/>
    <lineage>
        <taxon>unclassified sequences</taxon>
        <taxon>metagenomes</taxon>
        <taxon>ecological metagenomes</taxon>
    </lineage>
</organism>
<dbReference type="AlphaFoldDB" id="A0A0W8FRJ3"/>
<evidence type="ECO:0000313" key="2">
    <source>
        <dbReference type="EMBL" id="KUG22931.1"/>
    </source>
</evidence>
<comment type="caution">
    <text evidence="2">The sequence shown here is derived from an EMBL/GenBank/DDBJ whole genome shotgun (WGS) entry which is preliminary data.</text>
</comment>
<sequence>MQQYQELEKIKNMVDLGGSVGGVAQILFFAVIIFLLAALVLLCFCGIILLFIKVGRYLIVHIGEAMQESSQSILAKNILSPLSKRENTSSLKAQPGVSGKTS</sequence>
<keyword evidence="1" id="KW-0472">Membrane</keyword>
<reference evidence="2" key="1">
    <citation type="journal article" date="2015" name="Proc. Natl. Acad. Sci. U.S.A.">
        <title>Networks of energetic and metabolic interactions define dynamics in microbial communities.</title>
        <authorList>
            <person name="Embree M."/>
            <person name="Liu J.K."/>
            <person name="Al-Bassam M.M."/>
            <person name="Zengler K."/>
        </authorList>
    </citation>
    <scope>NUCLEOTIDE SEQUENCE</scope>
</reference>
<keyword evidence="1" id="KW-1133">Transmembrane helix</keyword>
<feature type="transmembrane region" description="Helical" evidence="1">
    <location>
        <begin position="26"/>
        <end position="52"/>
    </location>
</feature>
<protein>
    <submittedName>
        <fullName evidence="2">Uncharacterized protein</fullName>
    </submittedName>
</protein>
<accession>A0A0W8FRJ3</accession>
<proteinExistence type="predicted"/>
<name>A0A0W8FRJ3_9ZZZZ</name>